<dbReference type="InParanoid" id="A0A165DFQ8"/>
<dbReference type="GO" id="GO:0022857">
    <property type="term" value="F:transmembrane transporter activity"/>
    <property type="evidence" value="ECO:0007669"/>
    <property type="project" value="TreeGrafter"/>
</dbReference>
<keyword evidence="8 9" id="KW-0472">Membrane</keyword>
<keyword evidence="5" id="KW-0677">Repeat</keyword>
<evidence type="ECO:0000313" key="11">
    <source>
        <dbReference type="EMBL" id="KZT52713.1"/>
    </source>
</evidence>
<dbReference type="InterPro" id="IPR018108">
    <property type="entry name" value="MCP_transmembrane"/>
</dbReference>
<dbReference type="Pfam" id="PF00153">
    <property type="entry name" value="Mito_carr"/>
    <property type="match status" value="3"/>
</dbReference>
<evidence type="ECO:0000256" key="9">
    <source>
        <dbReference type="PROSITE-ProRule" id="PRU00282"/>
    </source>
</evidence>
<keyword evidence="6" id="KW-1133">Transmembrane helix</keyword>
<evidence type="ECO:0000256" key="5">
    <source>
        <dbReference type="ARBA" id="ARBA00022737"/>
    </source>
</evidence>
<dbReference type="Gene3D" id="1.50.40.10">
    <property type="entry name" value="Mitochondrial carrier domain"/>
    <property type="match status" value="1"/>
</dbReference>
<feature type="repeat" description="Solcar" evidence="9">
    <location>
        <begin position="26"/>
        <end position="112"/>
    </location>
</feature>
<dbReference type="SUPFAM" id="SSF103506">
    <property type="entry name" value="Mitochondrial carrier"/>
    <property type="match status" value="1"/>
</dbReference>
<dbReference type="STRING" id="1353952.A0A165DFQ8"/>
<keyword evidence="3 10" id="KW-0813">Transport</keyword>
<keyword evidence="7" id="KW-0496">Mitochondrion</keyword>
<protein>
    <submittedName>
        <fullName evidence="11">Mitochondrial carrier</fullName>
    </submittedName>
</protein>
<organism evidence="11 12">
    <name type="scientific">Calocera cornea HHB12733</name>
    <dbReference type="NCBI Taxonomy" id="1353952"/>
    <lineage>
        <taxon>Eukaryota</taxon>
        <taxon>Fungi</taxon>
        <taxon>Dikarya</taxon>
        <taxon>Basidiomycota</taxon>
        <taxon>Agaricomycotina</taxon>
        <taxon>Dacrymycetes</taxon>
        <taxon>Dacrymycetales</taxon>
        <taxon>Dacrymycetaceae</taxon>
        <taxon>Calocera</taxon>
    </lineage>
</organism>
<dbReference type="PROSITE" id="PS50920">
    <property type="entry name" value="SOLCAR"/>
    <property type="match status" value="3"/>
</dbReference>
<keyword evidence="12" id="KW-1185">Reference proteome</keyword>
<dbReference type="InterPro" id="IPR023395">
    <property type="entry name" value="MCP_dom_sf"/>
</dbReference>
<dbReference type="Proteomes" id="UP000076842">
    <property type="component" value="Unassembled WGS sequence"/>
</dbReference>
<name>A0A165DFQ8_9BASI</name>
<evidence type="ECO:0000256" key="10">
    <source>
        <dbReference type="RuleBase" id="RU000488"/>
    </source>
</evidence>
<evidence type="ECO:0000256" key="4">
    <source>
        <dbReference type="ARBA" id="ARBA00022692"/>
    </source>
</evidence>
<dbReference type="InterPro" id="IPR050567">
    <property type="entry name" value="Mitochondrial_Carrier"/>
</dbReference>
<reference evidence="11 12" key="1">
    <citation type="journal article" date="2016" name="Mol. Biol. Evol.">
        <title>Comparative Genomics of Early-Diverging Mushroom-Forming Fungi Provides Insights into the Origins of Lignocellulose Decay Capabilities.</title>
        <authorList>
            <person name="Nagy L.G."/>
            <person name="Riley R."/>
            <person name="Tritt A."/>
            <person name="Adam C."/>
            <person name="Daum C."/>
            <person name="Floudas D."/>
            <person name="Sun H."/>
            <person name="Yadav J.S."/>
            <person name="Pangilinan J."/>
            <person name="Larsson K.H."/>
            <person name="Matsuura K."/>
            <person name="Barry K."/>
            <person name="Labutti K."/>
            <person name="Kuo R."/>
            <person name="Ohm R.A."/>
            <person name="Bhattacharya S.S."/>
            <person name="Shirouzu T."/>
            <person name="Yoshinaga Y."/>
            <person name="Martin F.M."/>
            <person name="Grigoriev I.V."/>
            <person name="Hibbett D.S."/>
        </authorList>
    </citation>
    <scope>NUCLEOTIDE SEQUENCE [LARGE SCALE GENOMIC DNA]</scope>
    <source>
        <strain evidence="11 12">HHB12733</strain>
    </source>
</reference>
<dbReference type="AlphaFoldDB" id="A0A165DFQ8"/>
<sequence length="353" mass="39360">MDRSSDGPAAKPRTISPYFWDSDAFNRILLNNRTAVQATVGSLVSTLLGFPLDSLKSRLQAARTPVTPFLLATNVFREEGIRGFFRGVWIPLLTISIVRTTSFTIYSTTKEQVHRQGFFTQDRLRDVALTGSIAGAASGSSICFGSAPFELVKVRRQLEYAIAQARGVTIAKPPNTMSAVAQIVREKGFFGLYQGFRMHFVRDTLGTSLYFMEYDSFRYLMGRNIRGEQGAPPPWLPIPQSLIPFFCGSVAGVTSWAIIYPADVVKTKIQQRALANEPYRTAWVTFRRLLRGPDGLHPRPMMVGFGRLYRGLGISAIRSCMTHGALWLIFDWVGHWIDRRTEGMPGAGLVPVL</sequence>
<evidence type="ECO:0000256" key="1">
    <source>
        <dbReference type="ARBA" id="ARBA00004225"/>
    </source>
</evidence>
<evidence type="ECO:0000256" key="2">
    <source>
        <dbReference type="ARBA" id="ARBA00006375"/>
    </source>
</evidence>
<comment type="subcellular location">
    <subcellularLocation>
        <location evidence="1">Mitochondrion membrane</location>
        <topology evidence="1">Multi-pass membrane protein</topology>
    </subcellularLocation>
</comment>
<gene>
    <name evidence="11" type="ORF">CALCODRAFT_475644</name>
</gene>
<dbReference type="EMBL" id="KV424058">
    <property type="protein sequence ID" value="KZT52713.1"/>
    <property type="molecule type" value="Genomic_DNA"/>
</dbReference>
<evidence type="ECO:0000256" key="3">
    <source>
        <dbReference type="ARBA" id="ARBA00022448"/>
    </source>
</evidence>
<keyword evidence="4 9" id="KW-0812">Transmembrane</keyword>
<evidence type="ECO:0000256" key="7">
    <source>
        <dbReference type="ARBA" id="ARBA00023128"/>
    </source>
</evidence>
<dbReference type="PANTHER" id="PTHR45624">
    <property type="entry name" value="MITOCHONDRIAL BASIC AMINO ACIDS TRANSPORTER-RELATED"/>
    <property type="match status" value="1"/>
</dbReference>
<evidence type="ECO:0000313" key="12">
    <source>
        <dbReference type="Proteomes" id="UP000076842"/>
    </source>
</evidence>
<dbReference type="GO" id="GO:0031966">
    <property type="term" value="C:mitochondrial membrane"/>
    <property type="evidence" value="ECO:0007669"/>
    <property type="project" value="UniProtKB-SubCell"/>
</dbReference>
<proteinExistence type="inferred from homology"/>
<evidence type="ECO:0000256" key="8">
    <source>
        <dbReference type="ARBA" id="ARBA00023136"/>
    </source>
</evidence>
<dbReference type="OrthoDB" id="2382881at2759"/>
<evidence type="ECO:0000256" key="6">
    <source>
        <dbReference type="ARBA" id="ARBA00022989"/>
    </source>
</evidence>
<feature type="repeat" description="Solcar" evidence="9">
    <location>
        <begin position="239"/>
        <end position="336"/>
    </location>
</feature>
<accession>A0A165DFQ8</accession>
<comment type="similarity">
    <text evidence="2 10">Belongs to the mitochondrial carrier (TC 2.A.29) family.</text>
</comment>
<dbReference type="PANTHER" id="PTHR45624:SF9">
    <property type="entry name" value="CARRIER PROTEIN, PUTATIVE (AFU_ORTHOLOGUE AFUA_4G06390)-RELATED"/>
    <property type="match status" value="1"/>
</dbReference>
<feature type="repeat" description="Solcar" evidence="9">
    <location>
        <begin position="126"/>
        <end position="220"/>
    </location>
</feature>